<dbReference type="HOGENOM" id="CLU_333119_0_0_9"/>
<feature type="region of interest" description="Disordered" evidence="1">
    <location>
        <begin position="832"/>
        <end position="858"/>
    </location>
</feature>
<evidence type="ECO:0000256" key="1">
    <source>
        <dbReference type="SAM" id="MobiDB-lite"/>
    </source>
</evidence>
<feature type="transmembrane region" description="Helical" evidence="2">
    <location>
        <begin position="371"/>
        <end position="397"/>
    </location>
</feature>
<dbReference type="EMBL" id="JMQA01000053">
    <property type="protein sequence ID" value="KFM93057.1"/>
    <property type="molecule type" value="Genomic_DNA"/>
</dbReference>
<name>A0A090Y5F0_PAEMA</name>
<feature type="compositionally biased region" description="Acidic residues" evidence="1">
    <location>
        <begin position="68"/>
        <end position="94"/>
    </location>
</feature>
<evidence type="ECO:0000313" key="4">
    <source>
        <dbReference type="Proteomes" id="UP000029278"/>
    </source>
</evidence>
<keyword evidence="4" id="KW-1185">Reference proteome</keyword>
<dbReference type="GeneID" id="77008640"/>
<feature type="compositionally biased region" description="Basic and acidic residues" evidence="1">
    <location>
        <begin position="55"/>
        <end position="67"/>
    </location>
</feature>
<accession>A0A090Y5F0</accession>
<feature type="compositionally biased region" description="Basic and acidic residues" evidence="1">
    <location>
        <begin position="848"/>
        <end position="858"/>
    </location>
</feature>
<dbReference type="AlphaFoldDB" id="A0A090Y5F0"/>
<keyword evidence="2" id="KW-1133">Transmembrane helix</keyword>
<feature type="region of interest" description="Disordered" evidence="1">
    <location>
        <begin position="48"/>
        <end position="98"/>
    </location>
</feature>
<gene>
    <name evidence="3" type="ORF">DJ90_2953</name>
</gene>
<evidence type="ECO:0000256" key="2">
    <source>
        <dbReference type="SAM" id="Phobius"/>
    </source>
</evidence>
<keyword evidence="2" id="KW-0472">Membrane</keyword>
<reference evidence="3 4" key="1">
    <citation type="submission" date="2014-04" db="EMBL/GenBank/DDBJ databases">
        <authorList>
            <person name="Bishop-Lilly K.A."/>
            <person name="Broomall S.M."/>
            <person name="Chain P.S."/>
            <person name="Chertkov O."/>
            <person name="Coyne S.R."/>
            <person name="Daligault H.E."/>
            <person name="Davenport K.W."/>
            <person name="Erkkila T."/>
            <person name="Frey K.G."/>
            <person name="Gibbons H.S."/>
            <person name="Gu W."/>
            <person name="Jaissle J."/>
            <person name="Johnson S.L."/>
            <person name="Koroleva G.I."/>
            <person name="Ladner J.T."/>
            <person name="Lo C.-C."/>
            <person name="Minogue T.D."/>
            <person name="Munk C."/>
            <person name="Palacios G.F."/>
            <person name="Redden C.L."/>
            <person name="Rosenzweig C.N."/>
            <person name="Scholz M.B."/>
            <person name="Teshima H."/>
            <person name="Xu Y."/>
        </authorList>
    </citation>
    <scope>NUCLEOTIDE SEQUENCE [LARGE SCALE GENOMIC DNA]</scope>
    <source>
        <strain evidence="3 4">8244</strain>
    </source>
</reference>
<feature type="transmembrane region" description="Helical" evidence="2">
    <location>
        <begin position="340"/>
        <end position="359"/>
    </location>
</feature>
<evidence type="ECO:0000313" key="3">
    <source>
        <dbReference type="EMBL" id="KFM93057.1"/>
    </source>
</evidence>
<proteinExistence type="predicted"/>
<feature type="transmembrane region" description="Helical" evidence="2">
    <location>
        <begin position="309"/>
        <end position="328"/>
    </location>
</feature>
<keyword evidence="2" id="KW-0812">Transmembrane</keyword>
<dbReference type="PATRIC" id="fig|44252.3.peg.6257"/>
<feature type="compositionally biased region" description="Polar residues" evidence="1">
    <location>
        <begin position="837"/>
        <end position="847"/>
    </location>
</feature>
<feature type="transmembrane region" description="Helical" evidence="2">
    <location>
        <begin position="284"/>
        <end position="302"/>
    </location>
</feature>
<dbReference type="RefSeq" id="WP_036624673.1">
    <property type="nucleotide sequence ID" value="NZ_JAKOBR010000117.1"/>
</dbReference>
<protein>
    <submittedName>
        <fullName evidence="3">Putative membrane protein</fullName>
    </submittedName>
</protein>
<feature type="transmembrane region" description="Helical" evidence="2">
    <location>
        <begin position="169"/>
        <end position="193"/>
    </location>
</feature>
<comment type="caution">
    <text evidence="3">The sequence shown here is derived from an EMBL/GenBank/DDBJ whole genome shotgun (WGS) entry which is preliminary data.</text>
</comment>
<organism evidence="3 4">
    <name type="scientific">Paenibacillus macerans</name>
    <name type="common">Bacillus macerans</name>
    <dbReference type="NCBI Taxonomy" id="44252"/>
    <lineage>
        <taxon>Bacteria</taxon>
        <taxon>Bacillati</taxon>
        <taxon>Bacillota</taxon>
        <taxon>Bacilli</taxon>
        <taxon>Bacillales</taxon>
        <taxon>Paenibacillaceae</taxon>
        <taxon>Paenibacillus</taxon>
    </lineage>
</organism>
<feature type="transmembrane region" description="Helical" evidence="2">
    <location>
        <begin position="205"/>
        <end position="227"/>
    </location>
</feature>
<sequence length="858" mass="95540">MNIIKHIRWGTVILIVTVLILFRVVGAAEAAPTPSSLYFVSSATVAKASNQVPTDKPEPDEGKQEKPEEPEEPEESDDSDSPKPDEEEEDESNDSDSGGLFGWAKKLIKKIDDMLQTFQDLMSGKLIYDAIEGLTVRAVDEVVAPLYGAFAKSYLFTPQLAEIDVIYKGWSYVMALGLAALILGVIWLTFSVIRGQKSLNKLLQAFLICLPIVFFSLTMLNILNVLANWLTQNMLEGVIGTSGISYQGLTGEEILKAFIVGADAITDSVYAAQSLGNVVVQSPGGMFMLVTYLAFVIVPLWLVSVFKTLILMALVVFFPAWIAYIAYTGKTETLAGFGNLYIRTLLVGFFSALHFGVFVRMQTDYGTGTGIAAELGVSPIIFAILSVIALLVFLYFFHWRSVWRAIKDPMQLGGGNVVERVGQWGERVSLAANMLGKRFGANGLQKRSLSWAEKSRRMQEVGKKMQAQQGSTKAPRALSKLTKGASEAMQGVTYTPPTVWATETGTISNNEVPELELGLSQIDTSSTNIHDILTNEQGFTPAKYMPLNAQQRTKMQKLVKNLDARYKENVFLTSKGLYVTGESDQTTNVLYYLKSLGVQVEKMGSGLGKEGVFVDLKDRSIHVLDDYQETQDVVDKIQEELHTHSPLILDAKTAQRVYNQLMERESELPWVKELKWTSSQGAIIPSKDGNNQFLDLGQQPVQLLVPDDHMKKAKPYIEKMLSKQKSSVRLDLPRGSRFLDTMMQDWEKSGQYSELLKALEPVPKQNCVYVQKESKEDFMKAYEDYRKDRKPFWRTQSGQIKVIIDGVPVDHGAPPLDGLDMGSFEAFQKEMFEKRQASATKTSPQSPRSEERKKGKGD</sequence>
<dbReference type="STRING" id="44252.DJ90_2953"/>
<dbReference type="Proteomes" id="UP000029278">
    <property type="component" value="Unassembled WGS sequence"/>
</dbReference>